<proteinExistence type="inferred from homology"/>
<name>A0A1Y1S603_9MICR</name>
<dbReference type="GO" id="GO:0003735">
    <property type="term" value="F:structural constituent of ribosome"/>
    <property type="evidence" value="ECO:0007669"/>
    <property type="project" value="InterPro"/>
</dbReference>
<keyword evidence="5" id="KW-1185">Reference proteome</keyword>
<comment type="similarity">
    <text evidence="1">Belongs to the eukaryotic ribosomal protein eL31 family.</text>
</comment>
<dbReference type="GO" id="GO:0002181">
    <property type="term" value="P:cytoplasmic translation"/>
    <property type="evidence" value="ECO:0007669"/>
    <property type="project" value="TreeGrafter"/>
</dbReference>
<keyword evidence="2" id="KW-0689">Ribosomal protein</keyword>
<keyword evidence="3" id="KW-0687">Ribonucleoprotein</keyword>
<dbReference type="InterPro" id="IPR000054">
    <property type="entry name" value="Ribosomal_eL31"/>
</dbReference>
<dbReference type="InterPro" id="IPR023621">
    <property type="entry name" value="Ribosomal_eL31_dom_sf"/>
</dbReference>
<dbReference type="PANTHER" id="PTHR10956:SF0">
    <property type="entry name" value="60S RIBOSOMAL PROTEIN L31"/>
    <property type="match status" value="1"/>
</dbReference>
<evidence type="ECO:0000313" key="4">
    <source>
        <dbReference type="EMBL" id="ORD93838.1"/>
    </source>
</evidence>
<evidence type="ECO:0000313" key="5">
    <source>
        <dbReference type="Proteomes" id="UP000192639"/>
    </source>
</evidence>
<reference evidence="4 5" key="1">
    <citation type="journal article" date="2017" name="Environ. Microbiol.">
        <title>Decay of the glycolytic pathway and adaptation to intranuclear parasitism within Enterocytozoonidae microsporidia.</title>
        <authorList>
            <person name="Wiredu Boakye D."/>
            <person name="Jaroenlak P."/>
            <person name="Prachumwat A."/>
            <person name="Williams T.A."/>
            <person name="Bateman K.S."/>
            <person name="Itsathitphaisarn O."/>
            <person name="Sritunyalucksana K."/>
            <person name="Paszkiewicz K.H."/>
            <person name="Moore K.A."/>
            <person name="Stentiford G.D."/>
            <person name="Williams B.A."/>
        </authorList>
    </citation>
    <scope>NUCLEOTIDE SEQUENCE [LARGE SCALE GENOMIC DNA]</scope>
    <source>
        <strain evidence="4 5">GB1</strain>
    </source>
</reference>
<dbReference type="Gene3D" id="3.10.440.10">
    <property type="match status" value="1"/>
</dbReference>
<dbReference type="Proteomes" id="UP000192639">
    <property type="component" value="Unassembled WGS sequence"/>
</dbReference>
<dbReference type="EMBL" id="LWDP01000044">
    <property type="protein sequence ID" value="ORD93838.1"/>
    <property type="molecule type" value="Genomic_DNA"/>
</dbReference>
<evidence type="ECO:0000256" key="3">
    <source>
        <dbReference type="ARBA" id="ARBA00023274"/>
    </source>
</evidence>
<dbReference type="VEuPathDB" id="MicrosporidiaDB:ECANGB1_1483"/>
<protein>
    <submittedName>
        <fullName evidence="4">RL31</fullName>
    </submittedName>
</protein>
<dbReference type="SMART" id="SM01380">
    <property type="entry name" value="Ribosomal_L31e"/>
    <property type="match status" value="1"/>
</dbReference>
<dbReference type="SUPFAM" id="SSF54575">
    <property type="entry name" value="Ribosomal protein L31e"/>
    <property type="match status" value="1"/>
</dbReference>
<dbReference type="OrthoDB" id="9739313at2759"/>
<evidence type="ECO:0000256" key="1">
    <source>
        <dbReference type="ARBA" id="ARBA00010808"/>
    </source>
</evidence>
<dbReference type="GO" id="GO:0022625">
    <property type="term" value="C:cytosolic large ribosomal subunit"/>
    <property type="evidence" value="ECO:0007669"/>
    <property type="project" value="TreeGrafter"/>
</dbReference>
<comment type="caution">
    <text evidence="4">The sequence shown here is derived from an EMBL/GenBank/DDBJ whole genome shotgun (WGS) entry which is preliminary data.</text>
</comment>
<evidence type="ECO:0000256" key="2">
    <source>
        <dbReference type="ARBA" id="ARBA00022980"/>
    </source>
</evidence>
<gene>
    <name evidence="4" type="primary">RL31</name>
    <name evidence="4" type="ORF">ECANGB1_1483</name>
</gene>
<dbReference type="AlphaFoldDB" id="A0A1Y1S603"/>
<dbReference type="Pfam" id="PF01198">
    <property type="entry name" value="Ribosomal_L31e"/>
    <property type="match status" value="1"/>
</dbReference>
<dbReference type="PANTHER" id="PTHR10956">
    <property type="entry name" value="60S RIBOSOMAL PROTEIN L31"/>
    <property type="match status" value="1"/>
</dbReference>
<organism evidence="4 5">
    <name type="scientific">Enterospora canceri</name>
    <dbReference type="NCBI Taxonomy" id="1081671"/>
    <lineage>
        <taxon>Eukaryota</taxon>
        <taxon>Fungi</taxon>
        <taxon>Fungi incertae sedis</taxon>
        <taxon>Microsporidia</taxon>
        <taxon>Enterocytozoonidae</taxon>
        <taxon>Enterospora</taxon>
    </lineage>
</organism>
<accession>A0A1Y1S603</accession>
<sequence length="114" mass="13170">MSEENNTMSKVAEITVNTRKLAGNCKSHRKACGSVKNLRKFIAKQWNTDLPIYISSDLNKKMWSRGNKNTVRRIRIRIEKDKCHKNPESDCLKVIWVDVSSFKGLKDTVVMNDE</sequence>